<dbReference type="RefSeq" id="WP_263594861.1">
    <property type="nucleotide sequence ID" value="NZ_CP107020.1"/>
</dbReference>
<keyword evidence="4" id="KW-1185">Reference proteome</keyword>
<dbReference type="InterPro" id="IPR022062">
    <property type="entry name" value="DUF3618"/>
</dbReference>
<gene>
    <name evidence="3" type="ORF">BRM3_04310</name>
</gene>
<evidence type="ECO:0000256" key="2">
    <source>
        <dbReference type="SAM" id="Phobius"/>
    </source>
</evidence>
<dbReference type="Proteomes" id="UP001164305">
    <property type="component" value="Chromosome"/>
</dbReference>
<evidence type="ECO:0000256" key="1">
    <source>
        <dbReference type="SAM" id="MobiDB-lite"/>
    </source>
</evidence>
<reference evidence="3" key="1">
    <citation type="submission" date="2022-10" db="EMBL/GenBank/DDBJ databases">
        <title>Whole-Genome Sequencing of Brachybacterium huguangmaarense BRM-3, Isolated from Betula schmidtii.</title>
        <authorList>
            <person name="Haam D."/>
        </authorList>
    </citation>
    <scope>NUCLEOTIDE SEQUENCE</scope>
    <source>
        <strain evidence="3">BRM-3</strain>
    </source>
</reference>
<accession>A0ABY6G4S6</accession>
<dbReference type="Pfam" id="PF12277">
    <property type="entry name" value="DUF3618"/>
    <property type="match status" value="1"/>
</dbReference>
<dbReference type="EMBL" id="CP107020">
    <property type="protein sequence ID" value="UYG17653.1"/>
    <property type="molecule type" value="Genomic_DNA"/>
</dbReference>
<evidence type="ECO:0000313" key="3">
    <source>
        <dbReference type="EMBL" id="UYG17653.1"/>
    </source>
</evidence>
<keyword evidence="2" id="KW-0472">Membrane</keyword>
<protein>
    <submittedName>
        <fullName evidence="3">DUF3618 domain-containing protein</fullName>
    </submittedName>
</protein>
<feature type="region of interest" description="Disordered" evidence="1">
    <location>
        <begin position="1"/>
        <end position="22"/>
    </location>
</feature>
<keyword evidence="2" id="KW-1133">Transmembrane helix</keyword>
<keyword evidence="2" id="KW-0812">Transmembrane</keyword>
<organism evidence="3 4">
    <name type="scientific">Brachybacterium huguangmaarense</name>
    <dbReference type="NCBI Taxonomy" id="1652028"/>
    <lineage>
        <taxon>Bacteria</taxon>
        <taxon>Bacillati</taxon>
        <taxon>Actinomycetota</taxon>
        <taxon>Actinomycetes</taxon>
        <taxon>Micrococcales</taxon>
        <taxon>Dermabacteraceae</taxon>
        <taxon>Brachybacterium</taxon>
    </lineage>
</organism>
<evidence type="ECO:0000313" key="4">
    <source>
        <dbReference type="Proteomes" id="UP001164305"/>
    </source>
</evidence>
<sequence length="131" mass="14234">MTTPDPQKPTSRHEPDGDASPDQIEADIARTREELGETVDQLTSALDVKSQAKQQVDQAKVRARQQVDEVKDRATEQLGRTRELASEGLTTARDAVTDDQGQLNRNGWIAASALGAGVALGLYLIVRAARR</sequence>
<name>A0ABY6G4S6_9MICO</name>
<proteinExistence type="predicted"/>
<feature type="transmembrane region" description="Helical" evidence="2">
    <location>
        <begin position="107"/>
        <end position="126"/>
    </location>
</feature>